<dbReference type="InterPro" id="IPR016161">
    <property type="entry name" value="Ald_DH/histidinol_DH"/>
</dbReference>
<evidence type="ECO:0000313" key="7">
    <source>
        <dbReference type="Proteomes" id="UP001500392"/>
    </source>
</evidence>
<dbReference type="PANTHER" id="PTHR42804">
    <property type="entry name" value="ALDEHYDE DEHYDROGENASE"/>
    <property type="match status" value="1"/>
</dbReference>
<dbReference type="InterPro" id="IPR016162">
    <property type="entry name" value="Ald_DH_N"/>
</dbReference>
<sequence>MRVIDKFFINGEWATPNGTNTIDVINPANASVYGRIPQGTAADVNSAVAAAKAAFPSWSKTPTAERSALIRAIALKMQERIPEIAETIVAEQGSPIGFASQVQAGLPSLVMESFADYTFEMDHVEQVDHSMVVREAIGVCGLIVPWNYPLQLLVTKVAPALAAGCTIVIKPSEVTPFNAFMLAEIVHAAGLPPGVLNLVTGYGADVGEALCRHPDVDMISFTGSTAIGKRILAMGADDVKRVCVELGGKSATVVLEDADITAAMTGNVVQVMSNSGQTCFALSRVFVPASRYDDAVAAAKAVAESLVVGDPSNEATQIGPLVSLAQRERVLGYIAKGIQEGARMVTGGGDMPEELRQGFYVKPTVFADVRNDMVIAREEIFGPVICLIPYNTVDEAVAMANDSPYGLAASVWSADTDKAVAVSRRLIAGQVFINDAEFNMRAPFGGFKQSGNGRELGSEGLREYFELKAIHMPTASA</sequence>
<evidence type="ECO:0000313" key="6">
    <source>
        <dbReference type="EMBL" id="GAA4100089.1"/>
    </source>
</evidence>
<evidence type="ECO:0000256" key="3">
    <source>
        <dbReference type="PROSITE-ProRule" id="PRU10007"/>
    </source>
</evidence>
<dbReference type="InterPro" id="IPR029510">
    <property type="entry name" value="Ald_DH_CS_GLU"/>
</dbReference>
<protein>
    <submittedName>
        <fullName evidence="6">Aldehyde dehydrogenase family protein</fullName>
    </submittedName>
</protein>
<dbReference type="PANTHER" id="PTHR42804:SF1">
    <property type="entry name" value="ALDEHYDE DEHYDROGENASE-RELATED"/>
    <property type="match status" value="1"/>
</dbReference>
<evidence type="ECO:0000256" key="4">
    <source>
        <dbReference type="RuleBase" id="RU003345"/>
    </source>
</evidence>
<gene>
    <name evidence="6" type="ORF">GCM10022414_26880</name>
</gene>
<comment type="caution">
    <text evidence="6">The sequence shown here is derived from an EMBL/GenBank/DDBJ whole genome shotgun (WGS) entry which is preliminary data.</text>
</comment>
<feature type="domain" description="Aldehyde dehydrogenase" evidence="5">
    <location>
        <begin position="13"/>
        <end position="470"/>
    </location>
</feature>
<dbReference type="Pfam" id="PF00171">
    <property type="entry name" value="Aldedh"/>
    <property type="match status" value="1"/>
</dbReference>
<comment type="similarity">
    <text evidence="1 4">Belongs to the aldehyde dehydrogenase family.</text>
</comment>
<feature type="active site" evidence="3">
    <location>
        <position position="245"/>
    </location>
</feature>
<dbReference type="InterPro" id="IPR016163">
    <property type="entry name" value="Ald_DH_C"/>
</dbReference>
<keyword evidence="2 4" id="KW-0560">Oxidoreductase</keyword>
<evidence type="ECO:0000256" key="1">
    <source>
        <dbReference type="ARBA" id="ARBA00009986"/>
    </source>
</evidence>
<evidence type="ECO:0000259" key="5">
    <source>
        <dbReference type="Pfam" id="PF00171"/>
    </source>
</evidence>
<dbReference type="Gene3D" id="3.40.605.10">
    <property type="entry name" value="Aldehyde Dehydrogenase, Chain A, domain 1"/>
    <property type="match status" value="1"/>
</dbReference>
<keyword evidence="7" id="KW-1185">Reference proteome</keyword>
<dbReference type="Gene3D" id="3.40.309.10">
    <property type="entry name" value="Aldehyde Dehydrogenase, Chain A, domain 2"/>
    <property type="match status" value="1"/>
</dbReference>
<dbReference type="InterPro" id="IPR015590">
    <property type="entry name" value="Aldehyde_DH_dom"/>
</dbReference>
<name>A0ABP7WZQ7_9GAMM</name>
<reference evidence="7" key="1">
    <citation type="journal article" date="2019" name="Int. J. Syst. Evol. Microbiol.">
        <title>The Global Catalogue of Microorganisms (GCM) 10K type strain sequencing project: providing services to taxonomists for standard genome sequencing and annotation.</title>
        <authorList>
            <consortium name="The Broad Institute Genomics Platform"/>
            <consortium name="The Broad Institute Genome Sequencing Center for Infectious Disease"/>
            <person name="Wu L."/>
            <person name="Ma J."/>
        </authorList>
    </citation>
    <scope>NUCLEOTIDE SEQUENCE [LARGE SCALE GENOMIC DNA]</scope>
    <source>
        <strain evidence="7">JCM 17304</strain>
    </source>
</reference>
<dbReference type="PROSITE" id="PS00687">
    <property type="entry name" value="ALDEHYDE_DEHYDR_GLU"/>
    <property type="match status" value="1"/>
</dbReference>
<evidence type="ECO:0000256" key="2">
    <source>
        <dbReference type="ARBA" id="ARBA00023002"/>
    </source>
</evidence>
<dbReference type="SUPFAM" id="SSF53720">
    <property type="entry name" value="ALDH-like"/>
    <property type="match status" value="1"/>
</dbReference>
<organism evidence="6 7">
    <name type="scientific">Zhongshania borealis</name>
    <dbReference type="NCBI Taxonomy" id="889488"/>
    <lineage>
        <taxon>Bacteria</taxon>
        <taxon>Pseudomonadati</taxon>
        <taxon>Pseudomonadota</taxon>
        <taxon>Gammaproteobacteria</taxon>
        <taxon>Cellvibrionales</taxon>
        <taxon>Spongiibacteraceae</taxon>
        <taxon>Zhongshania</taxon>
    </lineage>
</organism>
<proteinExistence type="inferred from homology"/>
<dbReference type="Proteomes" id="UP001500392">
    <property type="component" value="Unassembled WGS sequence"/>
</dbReference>
<dbReference type="CDD" id="cd07138">
    <property type="entry name" value="ALDH_CddD_SSP0762"/>
    <property type="match status" value="1"/>
</dbReference>
<accession>A0ABP7WZQ7</accession>
<dbReference type="EMBL" id="BAABDM010000005">
    <property type="protein sequence ID" value="GAA4100089.1"/>
    <property type="molecule type" value="Genomic_DNA"/>
</dbReference>
<dbReference type="RefSeq" id="WP_344936878.1">
    <property type="nucleotide sequence ID" value="NZ_BAABDM010000005.1"/>
</dbReference>